<comment type="caution">
    <text evidence="4">The sequence shown here is derived from an EMBL/GenBank/DDBJ whole genome shotgun (WGS) entry which is preliminary data.</text>
</comment>
<feature type="transmembrane region" description="Helical" evidence="2">
    <location>
        <begin position="63"/>
        <end position="80"/>
    </location>
</feature>
<keyword evidence="5" id="KW-1185">Reference proteome</keyword>
<evidence type="ECO:0000256" key="2">
    <source>
        <dbReference type="SAM" id="Phobius"/>
    </source>
</evidence>
<dbReference type="PANTHER" id="PTHR39611">
    <property type="entry name" value="HYDROXYPROLINE-RICH GLYCOPROTEIN DZ-HRGP-RELATED"/>
    <property type="match status" value="1"/>
</dbReference>
<feature type="compositionally biased region" description="Pro residues" evidence="1">
    <location>
        <begin position="328"/>
        <end position="341"/>
    </location>
</feature>
<dbReference type="EMBL" id="LKEB01000068">
    <property type="protein sequence ID" value="ROV96349.1"/>
    <property type="molecule type" value="Genomic_DNA"/>
</dbReference>
<accession>A0A423VZ91</accession>
<reference evidence="4 5" key="1">
    <citation type="submission" date="2015-09" db="EMBL/GenBank/DDBJ databases">
        <title>Host preference determinants of Valsa canker pathogens revealed by comparative genomics.</title>
        <authorList>
            <person name="Yin Z."/>
            <person name="Huang L."/>
        </authorList>
    </citation>
    <scope>NUCLEOTIDE SEQUENCE [LARGE SCALE GENOMIC DNA]</scope>
    <source>
        <strain evidence="4 5">SXYLt</strain>
    </source>
</reference>
<dbReference type="PANTHER" id="PTHR39611:SF2">
    <property type="entry name" value="HYDROXYPROLINE-RICH GLYCOPROTEIN DZ-HRGP"/>
    <property type="match status" value="1"/>
</dbReference>
<feature type="region of interest" description="Disordered" evidence="1">
    <location>
        <begin position="239"/>
        <end position="537"/>
    </location>
</feature>
<feature type="region of interest" description="Disordered" evidence="1">
    <location>
        <begin position="556"/>
        <end position="677"/>
    </location>
</feature>
<feature type="compositionally biased region" description="Basic and acidic residues" evidence="1">
    <location>
        <begin position="283"/>
        <end position="321"/>
    </location>
</feature>
<dbReference type="OrthoDB" id="5420895at2759"/>
<feature type="compositionally biased region" description="Basic residues" evidence="1">
    <location>
        <begin position="432"/>
        <end position="441"/>
    </location>
</feature>
<evidence type="ECO:0000313" key="4">
    <source>
        <dbReference type="EMBL" id="ROV96349.1"/>
    </source>
</evidence>
<gene>
    <name evidence="4" type="ORF">VPNG_09052</name>
</gene>
<organism evidence="4 5">
    <name type="scientific">Cytospora leucostoma</name>
    <dbReference type="NCBI Taxonomy" id="1230097"/>
    <lineage>
        <taxon>Eukaryota</taxon>
        <taxon>Fungi</taxon>
        <taxon>Dikarya</taxon>
        <taxon>Ascomycota</taxon>
        <taxon>Pezizomycotina</taxon>
        <taxon>Sordariomycetes</taxon>
        <taxon>Sordariomycetidae</taxon>
        <taxon>Diaporthales</taxon>
        <taxon>Cytosporaceae</taxon>
        <taxon>Cytospora</taxon>
    </lineage>
</organism>
<dbReference type="AlphaFoldDB" id="A0A423VZ91"/>
<dbReference type="Pfam" id="PF24355">
    <property type="entry name" value="DUF7514"/>
    <property type="match status" value="1"/>
</dbReference>
<feature type="compositionally biased region" description="Low complexity" evidence="1">
    <location>
        <begin position="420"/>
        <end position="431"/>
    </location>
</feature>
<dbReference type="InterPro" id="IPR055936">
    <property type="entry name" value="DUF7514"/>
</dbReference>
<dbReference type="Proteomes" id="UP000285146">
    <property type="component" value="Unassembled WGS sequence"/>
</dbReference>
<evidence type="ECO:0000256" key="1">
    <source>
        <dbReference type="SAM" id="MobiDB-lite"/>
    </source>
</evidence>
<name>A0A423VZ91_9PEZI</name>
<feature type="transmembrane region" description="Helical" evidence="2">
    <location>
        <begin position="92"/>
        <end position="111"/>
    </location>
</feature>
<keyword evidence="2" id="KW-0472">Membrane</keyword>
<feature type="compositionally biased region" description="Pro residues" evidence="1">
    <location>
        <begin position="489"/>
        <end position="498"/>
    </location>
</feature>
<evidence type="ECO:0000313" key="5">
    <source>
        <dbReference type="Proteomes" id="UP000285146"/>
    </source>
</evidence>
<keyword evidence="2" id="KW-0812">Transmembrane</keyword>
<evidence type="ECO:0000259" key="3">
    <source>
        <dbReference type="Pfam" id="PF24355"/>
    </source>
</evidence>
<sequence length="677" mass="73853">MSGIPSTTILAATAGVLGSAWISGGQAMVSMLAVPGLLSISSSVPSQLLAQQWAGIYSRGKVLGPRAAVVSLLGYGYLVYDRSRQDRGWGDYVGAMALTIGIVPFTLIFMVPTNQALLGVAEGASTLPSEAVRELITEEIGDKQDQTLNPTKLAAFYRAVGGDYDRLFINAPHESISYIWQVFGCQHTLQPTENDFEAPNVPALTLRGFVRWESIQVLLNPEEHVPFIKDAVKNWHLRDPDTGEPFPEDIPDEAFPTEPDPDISAWHAACGDKLRQEATPQESPKDTPKDTYKDTTPKDSPTKDSPKPAFKSAEERLRDAYSHIPAGGGPPVPPTPRPRPPVGLGSDYFNHRPALYTHVNPGNAARYPRGPPVRVSPERVERTRKSGSSAEDMAREERARRRSFSDYPSPTENLSSVHLNPGNPGNTGNTSRTRRHSHPRGHSSDESDSEGNMSPRSRRSSGHHGTPARGPKVVPRFAHVAPPATGSPNIPPAVPNAPPGVQIPSIRTESGSAKVRSDDRDSSASGGRRKSAPFVEGATNWAKDKFDKFSTMLPGYAAEKPVRRHPGSSGSGSISMDRVDRLSRDSLAASAVPMSRSYSYEGASDRDAPPADWDDRPRDRGKEDTRHEAFDVRERDRYAGEERRRRVDDRGRERVTSPGMKGVGGRRYPGDPPWVDD</sequence>
<proteinExistence type="predicted"/>
<feature type="compositionally biased region" description="Polar residues" evidence="1">
    <location>
        <begin position="406"/>
        <end position="418"/>
    </location>
</feature>
<dbReference type="STRING" id="1230097.A0A423VZ91"/>
<feature type="compositionally biased region" description="Basic and acidic residues" evidence="1">
    <location>
        <begin position="603"/>
        <end position="655"/>
    </location>
</feature>
<protein>
    <recommendedName>
        <fullName evidence="3">DUF7514 domain-containing protein</fullName>
    </recommendedName>
</protein>
<dbReference type="InParanoid" id="A0A423VZ91"/>
<keyword evidence="2" id="KW-1133">Transmembrane helix</keyword>
<feature type="domain" description="DUF7514" evidence="3">
    <location>
        <begin position="131"/>
        <end position="270"/>
    </location>
</feature>